<accession>A0ABT1MDV1</accession>
<dbReference type="PROSITE" id="PS51257">
    <property type="entry name" value="PROKAR_LIPOPROTEIN"/>
    <property type="match status" value="1"/>
</dbReference>
<dbReference type="RefSeq" id="WP_255025031.1">
    <property type="nucleotide sequence ID" value="NZ_JANDHW010000001.1"/>
</dbReference>
<evidence type="ECO:0000313" key="2">
    <source>
        <dbReference type="EMBL" id="MCP9610529.1"/>
    </source>
</evidence>
<keyword evidence="3" id="KW-1185">Reference proteome</keyword>
<feature type="chain" id="PRO_5046664397" evidence="1">
    <location>
        <begin position="23"/>
        <end position="400"/>
    </location>
</feature>
<gene>
    <name evidence="2" type="ORF">NMU02_00280</name>
</gene>
<name>A0ABT1MDV1_9BACT</name>
<reference evidence="2 3" key="1">
    <citation type="submission" date="2022-07" db="EMBL/GenBank/DDBJ databases">
        <title>Fecal culturing of patients with breast cancer.</title>
        <authorList>
            <person name="Teng N.M.Y."/>
            <person name="Kiu R."/>
            <person name="Evans R."/>
            <person name="Baker D.J."/>
            <person name="Zenner C."/>
            <person name="Robinson S.D."/>
            <person name="Hall L.J."/>
        </authorList>
    </citation>
    <scope>NUCLEOTIDE SEQUENCE [LARGE SCALE GENOMIC DNA]</scope>
    <source>
        <strain evidence="2 3">LH1063</strain>
    </source>
</reference>
<dbReference type="EMBL" id="JANDHW010000001">
    <property type="protein sequence ID" value="MCP9610529.1"/>
    <property type="molecule type" value="Genomic_DNA"/>
</dbReference>
<keyword evidence="1" id="KW-0732">Signal</keyword>
<sequence length="400" mass="43268">MRKSIISILTLLAVVLVVSCSDDDNKAAVKYKLTVTVNLPSDINAADVTDLKVTVKNQSTQEELIADVANNKAEFTLAGGEYNIMASGSAGKFAINGSKDQVGVYADTNISIDMVSAVSSGLIIKEVYYSGAPLPPYYVTDQFIEIYNNSDKVQYLDNVMIGVVMYMNSKTAVANQPSLWVDGQGNLLDRYPIYNYLMAFPGTGQSYPLEPGKSVVVAQNAVNHHAQNPNSPVDLSNADWETFVPGKGDTDNENVKNLDVIYGNGLAQKDFAMGLFINPLIIAKLPEGTTPADFAADESNFMAEPTTGRSDLYIMIPSKYVLDAIDIVDGSDAVNYKHILNVDDAGIVKTPGSFTGKSIRRKVVSIENGRVKYKDTNNSSVDFLIDQTPTPGVQPTTVDE</sequence>
<proteinExistence type="predicted"/>
<feature type="signal peptide" evidence="1">
    <location>
        <begin position="1"/>
        <end position="22"/>
    </location>
</feature>
<dbReference type="Pfam" id="PF16215">
    <property type="entry name" value="DUF4876"/>
    <property type="match status" value="1"/>
</dbReference>
<organism evidence="2 3">
    <name type="scientific">Coprobacter tertius</name>
    <dbReference type="NCBI Taxonomy" id="2944915"/>
    <lineage>
        <taxon>Bacteria</taxon>
        <taxon>Pseudomonadati</taxon>
        <taxon>Bacteroidota</taxon>
        <taxon>Bacteroidia</taxon>
        <taxon>Bacteroidales</taxon>
        <taxon>Barnesiellaceae</taxon>
        <taxon>Coprobacter</taxon>
    </lineage>
</organism>
<dbReference type="InterPro" id="IPR032627">
    <property type="entry name" value="DUF4876"/>
</dbReference>
<protein>
    <submittedName>
        <fullName evidence="2">DUF4876 domain-containing protein</fullName>
    </submittedName>
</protein>
<evidence type="ECO:0000256" key="1">
    <source>
        <dbReference type="SAM" id="SignalP"/>
    </source>
</evidence>
<evidence type="ECO:0000313" key="3">
    <source>
        <dbReference type="Proteomes" id="UP001205603"/>
    </source>
</evidence>
<comment type="caution">
    <text evidence="2">The sequence shown here is derived from an EMBL/GenBank/DDBJ whole genome shotgun (WGS) entry which is preliminary data.</text>
</comment>
<dbReference type="Proteomes" id="UP001205603">
    <property type="component" value="Unassembled WGS sequence"/>
</dbReference>